<dbReference type="RefSeq" id="WP_142064221.1">
    <property type="nucleotide sequence ID" value="NZ_VFPA01000007.1"/>
</dbReference>
<dbReference type="InterPro" id="IPR001478">
    <property type="entry name" value="PDZ"/>
</dbReference>
<keyword evidence="5" id="KW-0812">Transmembrane</keyword>
<sequence length="522" mass="52186">MNERSTPAERSGDRQDPDAETPQPPAGDDAVPRLGPRPIERPAVDPAVAAVFGRPGGIDGGFAAPRNGSTPPSRTTLVAPPPAALASAFGRPDPSAPSLQRPENGAGARGGGAHGDDAFWTDGAERDPWRDPESAAALGPPAGPPSRNGSAVRGEGARLSLREVLFGKRVDPKALIALGVIAVLVGAAGGLVGRFTAEGADGLTDPDPTITQSVEARERPPGSVADIARRTVPAVVSFEIRVGDEGGGGSGVIIDPAGYVLTNNHVVAPAAEASGAQIEAVFHDGTRTGAQIVGRDPKTDLAVVKVEVANPVVATIGSSSELAVGDGVIAIGSPLGLAGTVTEGIVSAVNRPVRLDGAGTDTNAVIDAVQTDAAINPGNSGGPLVDSTGAVVGINTAIRSLGMGEGGSIGLGFAIPIDDARGIAEELIRGGAVTHAEIGINARSVSDGTTDGAQVQNVQQGGSAEAAGIIEGDVIVRLGERPIAGADELVVAYREHNPGDTVAVELIREGRPLTVSVVLGSD</sequence>
<evidence type="ECO:0000313" key="7">
    <source>
        <dbReference type="EMBL" id="TQM02332.1"/>
    </source>
</evidence>
<feature type="region of interest" description="Disordered" evidence="4">
    <location>
        <begin position="1"/>
        <end position="154"/>
    </location>
</feature>
<dbReference type="Gene3D" id="2.30.42.10">
    <property type="match status" value="1"/>
</dbReference>
<accession>A0A543CZ02</accession>
<evidence type="ECO:0000256" key="3">
    <source>
        <dbReference type="ARBA" id="ARBA00022801"/>
    </source>
</evidence>
<keyword evidence="5" id="KW-1133">Transmembrane helix</keyword>
<evidence type="ECO:0000256" key="1">
    <source>
        <dbReference type="ARBA" id="ARBA00010541"/>
    </source>
</evidence>
<dbReference type="EMBL" id="VFPA01000007">
    <property type="protein sequence ID" value="TQM02332.1"/>
    <property type="molecule type" value="Genomic_DNA"/>
</dbReference>
<evidence type="ECO:0000256" key="5">
    <source>
        <dbReference type="SAM" id="Phobius"/>
    </source>
</evidence>
<evidence type="ECO:0000256" key="4">
    <source>
        <dbReference type="SAM" id="MobiDB-lite"/>
    </source>
</evidence>
<keyword evidence="2 7" id="KW-0645">Protease</keyword>
<dbReference type="SUPFAM" id="SSF50156">
    <property type="entry name" value="PDZ domain-like"/>
    <property type="match status" value="1"/>
</dbReference>
<dbReference type="InterPro" id="IPR051201">
    <property type="entry name" value="Chloro_Bact_Ser_Proteases"/>
</dbReference>
<feature type="compositionally biased region" description="Basic and acidic residues" evidence="4">
    <location>
        <begin position="1"/>
        <end position="17"/>
    </location>
</feature>
<feature type="compositionally biased region" description="Polar residues" evidence="4">
    <location>
        <begin position="67"/>
        <end position="76"/>
    </location>
</feature>
<keyword evidence="8" id="KW-1185">Reference proteome</keyword>
<proteinExistence type="inferred from homology"/>
<evidence type="ECO:0000259" key="6">
    <source>
        <dbReference type="SMART" id="SM00228"/>
    </source>
</evidence>
<dbReference type="PANTHER" id="PTHR43343:SF3">
    <property type="entry name" value="PROTEASE DO-LIKE 8, CHLOROPLASTIC"/>
    <property type="match status" value="1"/>
</dbReference>
<dbReference type="InterPro" id="IPR001940">
    <property type="entry name" value="Peptidase_S1C"/>
</dbReference>
<protein>
    <submittedName>
        <fullName evidence="7">S1-C subfamily serine protease</fullName>
    </submittedName>
</protein>
<dbReference type="SMART" id="SM00228">
    <property type="entry name" value="PDZ"/>
    <property type="match status" value="1"/>
</dbReference>
<feature type="compositionally biased region" description="Basic and acidic residues" evidence="4">
    <location>
        <begin position="123"/>
        <end position="133"/>
    </location>
</feature>
<keyword evidence="5" id="KW-0472">Membrane</keyword>
<dbReference type="AlphaFoldDB" id="A0A543CZ02"/>
<keyword evidence="3" id="KW-0378">Hydrolase</keyword>
<dbReference type="SUPFAM" id="SSF50494">
    <property type="entry name" value="Trypsin-like serine proteases"/>
    <property type="match status" value="1"/>
</dbReference>
<dbReference type="PANTHER" id="PTHR43343">
    <property type="entry name" value="PEPTIDASE S12"/>
    <property type="match status" value="1"/>
</dbReference>
<reference evidence="7 8" key="1">
    <citation type="submission" date="2019-06" db="EMBL/GenBank/DDBJ databases">
        <title>Sequencing the genomes of 1000 actinobacteria strains.</title>
        <authorList>
            <person name="Klenk H.-P."/>
        </authorList>
    </citation>
    <scope>NUCLEOTIDE SEQUENCE [LARGE SCALE GENOMIC DNA]</scope>
    <source>
        <strain evidence="7 8">DSM 45301</strain>
    </source>
</reference>
<dbReference type="InterPro" id="IPR009003">
    <property type="entry name" value="Peptidase_S1_PA"/>
</dbReference>
<dbReference type="Proteomes" id="UP000315677">
    <property type="component" value="Unassembled WGS sequence"/>
</dbReference>
<dbReference type="PRINTS" id="PR00834">
    <property type="entry name" value="PROTEASES2C"/>
</dbReference>
<evidence type="ECO:0000313" key="8">
    <source>
        <dbReference type="Proteomes" id="UP000315677"/>
    </source>
</evidence>
<dbReference type="InterPro" id="IPR036034">
    <property type="entry name" value="PDZ_sf"/>
</dbReference>
<dbReference type="Gene3D" id="2.40.10.10">
    <property type="entry name" value="Trypsin-like serine proteases"/>
    <property type="match status" value="2"/>
</dbReference>
<comment type="similarity">
    <text evidence="1">Belongs to the peptidase S1C family.</text>
</comment>
<comment type="caution">
    <text evidence="7">The sequence shown here is derived from an EMBL/GenBank/DDBJ whole genome shotgun (WGS) entry which is preliminary data.</text>
</comment>
<dbReference type="InterPro" id="IPR043504">
    <property type="entry name" value="Peptidase_S1_PA_chymotrypsin"/>
</dbReference>
<organism evidence="7 8">
    <name type="scientific">Pseudonocardia kunmingensis</name>
    <dbReference type="NCBI Taxonomy" id="630975"/>
    <lineage>
        <taxon>Bacteria</taxon>
        <taxon>Bacillati</taxon>
        <taxon>Actinomycetota</taxon>
        <taxon>Actinomycetes</taxon>
        <taxon>Pseudonocardiales</taxon>
        <taxon>Pseudonocardiaceae</taxon>
        <taxon>Pseudonocardia</taxon>
    </lineage>
</organism>
<dbReference type="GO" id="GO:0004252">
    <property type="term" value="F:serine-type endopeptidase activity"/>
    <property type="evidence" value="ECO:0007669"/>
    <property type="project" value="InterPro"/>
</dbReference>
<gene>
    <name evidence="7" type="ORF">FB558_8198</name>
</gene>
<dbReference type="GO" id="GO:0006508">
    <property type="term" value="P:proteolysis"/>
    <property type="evidence" value="ECO:0007669"/>
    <property type="project" value="UniProtKB-KW"/>
</dbReference>
<dbReference type="Pfam" id="PF13365">
    <property type="entry name" value="Trypsin_2"/>
    <property type="match status" value="1"/>
</dbReference>
<dbReference type="OrthoDB" id="9758917at2"/>
<feature type="domain" description="PDZ" evidence="6">
    <location>
        <begin position="436"/>
        <end position="510"/>
    </location>
</feature>
<name>A0A543CZ02_9PSEU</name>
<evidence type="ECO:0000256" key="2">
    <source>
        <dbReference type="ARBA" id="ARBA00022670"/>
    </source>
</evidence>
<feature type="transmembrane region" description="Helical" evidence="5">
    <location>
        <begin position="174"/>
        <end position="193"/>
    </location>
</feature>
<dbReference type="Pfam" id="PF13180">
    <property type="entry name" value="PDZ_2"/>
    <property type="match status" value="1"/>
</dbReference>